<feature type="transmembrane region" description="Helical" evidence="1">
    <location>
        <begin position="12"/>
        <end position="36"/>
    </location>
</feature>
<keyword evidence="1" id="KW-0472">Membrane</keyword>
<accession>A0A1H9XH99</accession>
<feature type="transmembrane region" description="Helical" evidence="1">
    <location>
        <begin position="48"/>
        <end position="65"/>
    </location>
</feature>
<keyword evidence="1" id="KW-0812">Transmembrane</keyword>
<sequence>MSGMEWRGGKRRVVAAVLTTVAASVLVVVLVNVTLASHLPHTWWGHELGQVVAAGTIGLASRAVWLRLRTGRWSQGPTASSSD</sequence>
<name>A0A1H9XH99_9MICO</name>
<evidence type="ECO:0000313" key="2">
    <source>
        <dbReference type="EMBL" id="SES45504.1"/>
    </source>
</evidence>
<keyword evidence="1" id="KW-1133">Transmembrane helix</keyword>
<dbReference type="STRING" id="587636.SAMN05216199_3806"/>
<gene>
    <name evidence="2" type="ORF">SAMN05216199_3806</name>
</gene>
<dbReference type="AlphaFoldDB" id="A0A1H9XH99"/>
<organism evidence="2 3">
    <name type="scientific">Pedococcus cremeus</name>
    <dbReference type="NCBI Taxonomy" id="587636"/>
    <lineage>
        <taxon>Bacteria</taxon>
        <taxon>Bacillati</taxon>
        <taxon>Actinomycetota</taxon>
        <taxon>Actinomycetes</taxon>
        <taxon>Micrococcales</taxon>
        <taxon>Intrasporangiaceae</taxon>
        <taxon>Pedococcus</taxon>
    </lineage>
</organism>
<protein>
    <submittedName>
        <fullName evidence="2">Uncharacterized protein</fullName>
    </submittedName>
</protein>
<evidence type="ECO:0000256" key="1">
    <source>
        <dbReference type="SAM" id="Phobius"/>
    </source>
</evidence>
<dbReference type="Proteomes" id="UP000199019">
    <property type="component" value="Unassembled WGS sequence"/>
</dbReference>
<reference evidence="3" key="1">
    <citation type="submission" date="2016-10" db="EMBL/GenBank/DDBJ databases">
        <authorList>
            <person name="Varghese N."/>
            <person name="Submissions S."/>
        </authorList>
    </citation>
    <scope>NUCLEOTIDE SEQUENCE [LARGE SCALE GENOMIC DNA]</scope>
    <source>
        <strain evidence="3">CGMCC 1.6963</strain>
    </source>
</reference>
<proteinExistence type="predicted"/>
<evidence type="ECO:0000313" key="3">
    <source>
        <dbReference type="Proteomes" id="UP000199019"/>
    </source>
</evidence>
<dbReference type="EMBL" id="FOHB01000008">
    <property type="protein sequence ID" value="SES45504.1"/>
    <property type="molecule type" value="Genomic_DNA"/>
</dbReference>
<keyword evidence="3" id="KW-1185">Reference proteome</keyword>